<protein>
    <submittedName>
        <fullName evidence="1">Uncharacterized protein</fullName>
    </submittedName>
</protein>
<accession>A0AAV7H200</accession>
<organism evidence="1 2">
    <name type="scientific">Dendrobium chrysotoxum</name>
    <name type="common">Orchid</name>
    <dbReference type="NCBI Taxonomy" id="161865"/>
    <lineage>
        <taxon>Eukaryota</taxon>
        <taxon>Viridiplantae</taxon>
        <taxon>Streptophyta</taxon>
        <taxon>Embryophyta</taxon>
        <taxon>Tracheophyta</taxon>
        <taxon>Spermatophyta</taxon>
        <taxon>Magnoliopsida</taxon>
        <taxon>Liliopsida</taxon>
        <taxon>Asparagales</taxon>
        <taxon>Orchidaceae</taxon>
        <taxon>Epidendroideae</taxon>
        <taxon>Malaxideae</taxon>
        <taxon>Dendrobiinae</taxon>
        <taxon>Dendrobium</taxon>
    </lineage>
</organism>
<keyword evidence="2" id="KW-1185">Reference proteome</keyword>
<reference evidence="1 2" key="1">
    <citation type="journal article" date="2021" name="Hortic Res">
        <title>Chromosome-scale assembly of the Dendrobium chrysotoxum genome enhances the understanding of orchid evolution.</title>
        <authorList>
            <person name="Zhang Y."/>
            <person name="Zhang G.Q."/>
            <person name="Zhang D."/>
            <person name="Liu X.D."/>
            <person name="Xu X.Y."/>
            <person name="Sun W.H."/>
            <person name="Yu X."/>
            <person name="Zhu X."/>
            <person name="Wang Z.W."/>
            <person name="Zhao X."/>
            <person name="Zhong W.Y."/>
            <person name="Chen H."/>
            <person name="Yin W.L."/>
            <person name="Huang T."/>
            <person name="Niu S.C."/>
            <person name="Liu Z.J."/>
        </authorList>
    </citation>
    <scope>NUCLEOTIDE SEQUENCE [LARGE SCALE GENOMIC DNA]</scope>
    <source>
        <strain evidence="1">Lindl</strain>
    </source>
</reference>
<gene>
    <name evidence="1" type="ORF">IEQ34_007494</name>
</gene>
<comment type="caution">
    <text evidence="1">The sequence shown here is derived from an EMBL/GenBank/DDBJ whole genome shotgun (WGS) entry which is preliminary data.</text>
</comment>
<name>A0AAV7H200_DENCH</name>
<proteinExistence type="predicted"/>
<sequence length="169" mass="18676">MGSQSSRFGCTCRLSSYISLEEITLKQALDWPDESPNHPKPRVAGISPPAALTGCLWVEEEWWWGNEQSGPFETVECTKLFIIGGLRSNCEVGVNSCKDFEQALHDGEEVCGNTANDLELLISPPLFNAHSTPPQFQNPHGENGDEECNEEEACKCANLQQGNILEIEH</sequence>
<dbReference type="Proteomes" id="UP000775213">
    <property type="component" value="Unassembled WGS sequence"/>
</dbReference>
<dbReference type="EMBL" id="JAGFBR010000008">
    <property type="protein sequence ID" value="KAH0462912.1"/>
    <property type="molecule type" value="Genomic_DNA"/>
</dbReference>
<dbReference type="AlphaFoldDB" id="A0AAV7H200"/>
<evidence type="ECO:0000313" key="1">
    <source>
        <dbReference type="EMBL" id="KAH0462912.1"/>
    </source>
</evidence>
<evidence type="ECO:0000313" key="2">
    <source>
        <dbReference type="Proteomes" id="UP000775213"/>
    </source>
</evidence>